<organism evidence="2 3">
    <name type="scientific">Lasallia pustulata</name>
    <dbReference type="NCBI Taxonomy" id="136370"/>
    <lineage>
        <taxon>Eukaryota</taxon>
        <taxon>Fungi</taxon>
        <taxon>Dikarya</taxon>
        <taxon>Ascomycota</taxon>
        <taxon>Pezizomycotina</taxon>
        <taxon>Lecanoromycetes</taxon>
        <taxon>OSLEUM clade</taxon>
        <taxon>Umbilicariomycetidae</taxon>
        <taxon>Umbilicariales</taxon>
        <taxon>Umbilicariaceae</taxon>
        <taxon>Lasallia</taxon>
    </lineage>
</organism>
<feature type="region of interest" description="Disordered" evidence="1">
    <location>
        <begin position="109"/>
        <end position="143"/>
    </location>
</feature>
<feature type="compositionally biased region" description="Gly residues" evidence="1">
    <location>
        <begin position="200"/>
        <end position="213"/>
    </location>
</feature>
<accession>A0A5M8PEZ1</accession>
<evidence type="ECO:0000313" key="3">
    <source>
        <dbReference type="Proteomes" id="UP000324767"/>
    </source>
</evidence>
<protein>
    <submittedName>
        <fullName evidence="2">Uncharacterized protein</fullName>
    </submittedName>
</protein>
<gene>
    <name evidence="2" type="ORF">FRX48_08741</name>
</gene>
<reference evidence="2 3" key="1">
    <citation type="submission" date="2019-09" db="EMBL/GenBank/DDBJ databases">
        <title>The hologenome of the rock-dwelling lichen Lasallia pustulata.</title>
        <authorList>
            <person name="Greshake Tzovaras B."/>
            <person name="Segers F."/>
            <person name="Bicker A."/>
            <person name="Dal Grande F."/>
            <person name="Otte J."/>
            <person name="Hankeln T."/>
            <person name="Schmitt I."/>
            <person name="Ebersberger I."/>
        </authorList>
    </citation>
    <scope>NUCLEOTIDE SEQUENCE [LARGE SCALE GENOMIC DNA]</scope>
    <source>
        <strain evidence="2">A1-1</strain>
    </source>
</reference>
<feature type="region of interest" description="Disordered" evidence="1">
    <location>
        <begin position="199"/>
        <end position="219"/>
    </location>
</feature>
<feature type="compositionally biased region" description="Polar residues" evidence="1">
    <location>
        <begin position="161"/>
        <end position="173"/>
    </location>
</feature>
<evidence type="ECO:0000313" key="2">
    <source>
        <dbReference type="EMBL" id="KAA6407498.1"/>
    </source>
</evidence>
<name>A0A5M8PEZ1_9LECA</name>
<proteinExistence type="predicted"/>
<comment type="caution">
    <text evidence="2">The sequence shown here is derived from an EMBL/GenBank/DDBJ whole genome shotgun (WGS) entry which is preliminary data.</text>
</comment>
<dbReference type="Proteomes" id="UP000324767">
    <property type="component" value="Unassembled WGS sequence"/>
</dbReference>
<evidence type="ECO:0000256" key="1">
    <source>
        <dbReference type="SAM" id="MobiDB-lite"/>
    </source>
</evidence>
<dbReference type="EMBL" id="VXIT01000017">
    <property type="protein sequence ID" value="KAA6407498.1"/>
    <property type="molecule type" value="Genomic_DNA"/>
</dbReference>
<feature type="region of interest" description="Disordered" evidence="1">
    <location>
        <begin position="156"/>
        <end position="177"/>
    </location>
</feature>
<dbReference type="AlphaFoldDB" id="A0A5M8PEZ1"/>
<feature type="region of interest" description="Disordered" evidence="1">
    <location>
        <begin position="1"/>
        <end position="20"/>
    </location>
</feature>
<sequence>MLYGDGDVLKTWESSGTDEPGKKLQYRAKLNAISSTNAPRLITRLASRASIIPEAALSKTSPISSTPFNPSAAQSALARTDDGLSSDVRVGSNVDLEARTFEAIRAPVLPSPSGAKERGRGRRWPSERGAGVPTPRGWEGRRGPLVLGERREGAAVVGVNGNPSPAENLTRSQKNARRALRRREAFRLLLQELEGLVASGRGGRGQGVGGQRAGGRERG</sequence>